<name>A7F8V7_SCLS1</name>
<proteinExistence type="predicted"/>
<dbReference type="KEGG" id="ssl:SS1G_14038"/>
<keyword evidence="2" id="KW-1185">Reference proteome</keyword>
<evidence type="ECO:0000313" key="1">
    <source>
        <dbReference type="EMBL" id="EDN99178.1"/>
    </source>
</evidence>
<reference evidence="2" key="1">
    <citation type="journal article" date="2011" name="PLoS Genet.">
        <title>Genomic analysis of the necrotrophic fungal pathogens Sclerotinia sclerotiorum and Botrytis cinerea.</title>
        <authorList>
            <person name="Amselem J."/>
            <person name="Cuomo C.A."/>
            <person name="van Kan J.A."/>
            <person name="Viaud M."/>
            <person name="Benito E.P."/>
            <person name="Couloux A."/>
            <person name="Coutinho P.M."/>
            <person name="de Vries R.P."/>
            <person name="Dyer P.S."/>
            <person name="Fillinger S."/>
            <person name="Fournier E."/>
            <person name="Gout L."/>
            <person name="Hahn M."/>
            <person name="Kohn L."/>
            <person name="Lapalu N."/>
            <person name="Plummer K.M."/>
            <person name="Pradier J.M."/>
            <person name="Quevillon E."/>
            <person name="Sharon A."/>
            <person name="Simon A."/>
            <person name="ten Have A."/>
            <person name="Tudzynski B."/>
            <person name="Tudzynski P."/>
            <person name="Wincker P."/>
            <person name="Andrew M."/>
            <person name="Anthouard V."/>
            <person name="Beever R.E."/>
            <person name="Beffa R."/>
            <person name="Benoit I."/>
            <person name="Bouzid O."/>
            <person name="Brault B."/>
            <person name="Chen Z."/>
            <person name="Choquer M."/>
            <person name="Collemare J."/>
            <person name="Cotton P."/>
            <person name="Danchin E.G."/>
            <person name="Da Silva C."/>
            <person name="Gautier A."/>
            <person name="Giraud C."/>
            <person name="Giraud T."/>
            <person name="Gonzalez C."/>
            <person name="Grossetete S."/>
            <person name="Guldener U."/>
            <person name="Henrissat B."/>
            <person name="Howlett B.J."/>
            <person name="Kodira C."/>
            <person name="Kretschmer M."/>
            <person name="Lappartient A."/>
            <person name="Leroch M."/>
            <person name="Levis C."/>
            <person name="Mauceli E."/>
            <person name="Neuveglise C."/>
            <person name="Oeser B."/>
            <person name="Pearson M."/>
            <person name="Poulain J."/>
            <person name="Poussereau N."/>
            <person name="Quesneville H."/>
            <person name="Rascle C."/>
            <person name="Schumacher J."/>
            <person name="Segurens B."/>
            <person name="Sexton A."/>
            <person name="Silva E."/>
            <person name="Sirven C."/>
            <person name="Soanes D.M."/>
            <person name="Talbot N.J."/>
            <person name="Templeton M."/>
            <person name="Yandava C."/>
            <person name="Yarden O."/>
            <person name="Zeng Q."/>
            <person name="Rollins J.A."/>
            <person name="Lebrun M.H."/>
            <person name="Dickman M."/>
        </authorList>
    </citation>
    <scope>NUCLEOTIDE SEQUENCE [LARGE SCALE GENOMIC DNA]</scope>
    <source>
        <strain evidence="2">ATCC 18683 / 1980 / Ss-1</strain>
    </source>
</reference>
<evidence type="ECO:0000313" key="2">
    <source>
        <dbReference type="Proteomes" id="UP000001312"/>
    </source>
</evidence>
<dbReference type="InParanoid" id="A7F8V7"/>
<sequence>MASCSHDGDANACNNEWTTLHELCREVETYKVQVHVFFVTPYSSYLKVRVLGAGISGL</sequence>
<protein>
    <submittedName>
        <fullName evidence="1">Uncharacterized protein</fullName>
    </submittedName>
</protein>
<dbReference type="RefSeq" id="XP_001584941.1">
    <property type="nucleotide sequence ID" value="XM_001584891.1"/>
</dbReference>
<dbReference type="AlphaFoldDB" id="A7F8V7"/>
<accession>A7F8V7</accession>
<dbReference type="HOGENOM" id="CLU_2980477_0_0_1"/>
<dbReference type="GeneID" id="5481080"/>
<dbReference type="Proteomes" id="UP000001312">
    <property type="component" value="Unassembled WGS sequence"/>
</dbReference>
<organism evidence="1 2">
    <name type="scientific">Sclerotinia sclerotiorum (strain ATCC 18683 / 1980 / Ss-1)</name>
    <name type="common">White mold</name>
    <name type="synonym">Whetzelinia sclerotiorum</name>
    <dbReference type="NCBI Taxonomy" id="665079"/>
    <lineage>
        <taxon>Eukaryota</taxon>
        <taxon>Fungi</taxon>
        <taxon>Dikarya</taxon>
        <taxon>Ascomycota</taxon>
        <taxon>Pezizomycotina</taxon>
        <taxon>Leotiomycetes</taxon>
        <taxon>Helotiales</taxon>
        <taxon>Sclerotiniaceae</taxon>
        <taxon>Sclerotinia</taxon>
    </lineage>
</organism>
<gene>
    <name evidence="1" type="ORF">SS1G_14038</name>
</gene>
<dbReference type="EMBL" id="CH476649">
    <property type="protein sequence ID" value="EDN99178.1"/>
    <property type="molecule type" value="Genomic_DNA"/>
</dbReference>